<organism evidence="6 7">
    <name type="scientific">Heracleum sosnowskyi</name>
    <dbReference type="NCBI Taxonomy" id="360622"/>
    <lineage>
        <taxon>Eukaryota</taxon>
        <taxon>Viridiplantae</taxon>
        <taxon>Streptophyta</taxon>
        <taxon>Embryophyta</taxon>
        <taxon>Tracheophyta</taxon>
        <taxon>Spermatophyta</taxon>
        <taxon>Magnoliopsida</taxon>
        <taxon>eudicotyledons</taxon>
        <taxon>Gunneridae</taxon>
        <taxon>Pentapetalae</taxon>
        <taxon>asterids</taxon>
        <taxon>campanulids</taxon>
        <taxon>Apiales</taxon>
        <taxon>Apiaceae</taxon>
        <taxon>Apioideae</taxon>
        <taxon>apioid superclade</taxon>
        <taxon>Tordylieae</taxon>
        <taxon>Tordyliinae</taxon>
        <taxon>Heracleum</taxon>
    </lineage>
</organism>
<dbReference type="Gene3D" id="2.40.330.10">
    <property type="entry name" value="DNA-binding pseudobarrel domain"/>
    <property type="match status" value="1"/>
</dbReference>
<dbReference type="PANTHER" id="PTHR31541">
    <property type="entry name" value="B3 DOMAIN PLANT PROTEIN-RELATED"/>
    <property type="match status" value="1"/>
</dbReference>
<dbReference type="Proteomes" id="UP001237642">
    <property type="component" value="Unassembled WGS sequence"/>
</dbReference>
<evidence type="ECO:0000256" key="4">
    <source>
        <dbReference type="ARBA" id="ARBA00023163"/>
    </source>
</evidence>
<evidence type="ECO:0000256" key="2">
    <source>
        <dbReference type="ARBA" id="ARBA00023015"/>
    </source>
</evidence>
<protein>
    <submittedName>
        <fullName evidence="6">Uncharacterized protein</fullName>
    </submittedName>
</protein>
<evidence type="ECO:0000256" key="3">
    <source>
        <dbReference type="ARBA" id="ARBA00023125"/>
    </source>
</evidence>
<dbReference type="AlphaFoldDB" id="A0AAD8H7R2"/>
<evidence type="ECO:0000313" key="6">
    <source>
        <dbReference type="EMBL" id="KAK1361105.1"/>
    </source>
</evidence>
<accession>A0AAD8H7R2</accession>
<dbReference type="GO" id="GO:0005634">
    <property type="term" value="C:nucleus"/>
    <property type="evidence" value="ECO:0007669"/>
    <property type="project" value="UniProtKB-SubCell"/>
</dbReference>
<dbReference type="GO" id="GO:0003677">
    <property type="term" value="F:DNA binding"/>
    <property type="evidence" value="ECO:0007669"/>
    <property type="project" value="UniProtKB-KW"/>
</dbReference>
<evidence type="ECO:0000256" key="1">
    <source>
        <dbReference type="ARBA" id="ARBA00004123"/>
    </source>
</evidence>
<comment type="caution">
    <text evidence="6">The sequence shown here is derived from an EMBL/GenBank/DDBJ whole genome shotgun (WGS) entry which is preliminary data.</text>
</comment>
<name>A0AAD8H7R2_9APIA</name>
<evidence type="ECO:0000256" key="5">
    <source>
        <dbReference type="ARBA" id="ARBA00023242"/>
    </source>
</evidence>
<proteinExistence type="predicted"/>
<comment type="subcellular location">
    <subcellularLocation>
        <location evidence="1">Nucleus</location>
    </subcellularLocation>
</comment>
<gene>
    <name evidence="6" type="ORF">POM88_045579</name>
</gene>
<keyword evidence="2" id="KW-0805">Transcription regulation</keyword>
<keyword evidence="4" id="KW-0804">Transcription</keyword>
<dbReference type="InterPro" id="IPR005508">
    <property type="entry name" value="At2g31720-like"/>
</dbReference>
<keyword evidence="5" id="KW-0539">Nucleus</keyword>
<keyword evidence="7" id="KW-1185">Reference proteome</keyword>
<sequence>MFVAQKVLSASDVRQNQNRLLMAKSIINTAFLENFVTDNEKKRLMNHEDLQVSLVDNKMHEYHTLNFRQWEMTKSSTYLLKTVWFTVVTDNKSEEAVLEMDKDDNKKKCKEVAVAVMKEDDKLKSDVLVQVWCSRKEGRLCFLPKNLSCLH</sequence>
<dbReference type="EMBL" id="JAUIZM010000010">
    <property type="protein sequence ID" value="KAK1361105.1"/>
    <property type="molecule type" value="Genomic_DNA"/>
</dbReference>
<dbReference type="InterPro" id="IPR015300">
    <property type="entry name" value="DNA-bd_pseudobarrel_sf"/>
</dbReference>
<dbReference type="PANTHER" id="PTHR31541:SF60">
    <property type="entry name" value="TF-B3 DOMAIN-CONTAINING PROTEIN"/>
    <property type="match status" value="1"/>
</dbReference>
<reference evidence="6" key="1">
    <citation type="submission" date="2023-02" db="EMBL/GenBank/DDBJ databases">
        <title>Genome of toxic invasive species Heracleum sosnowskyi carries increased number of genes despite the absence of recent whole-genome duplications.</title>
        <authorList>
            <person name="Schelkunov M."/>
            <person name="Shtratnikova V."/>
            <person name="Makarenko M."/>
            <person name="Klepikova A."/>
            <person name="Omelchenko D."/>
            <person name="Novikova G."/>
            <person name="Obukhova E."/>
            <person name="Bogdanov V."/>
            <person name="Penin A."/>
            <person name="Logacheva M."/>
        </authorList>
    </citation>
    <scope>NUCLEOTIDE SEQUENCE</scope>
    <source>
        <strain evidence="6">Hsosn_3</strain>
        <tissue evidence="6">Leaf</tissue>
    </source>
</reference>
<evidence type="ECO:0000313" key="7">
    <source>
        <dbReference type="Proteomes" id="UP001237642"/>
    </source>
</evidence>
<dbReference type="Pfam" id="PF03754">
    <property type="entry name" value="At2g31720-like"/>
    <property type="match status" value="1"/>
</dbReference>
<keyword evidence="3" id="KW-0238">DNA-binding</keyword>
<reference evidence="6" key="2">
    <citation type="submission" date="2023-05" db="EMBL/GenBank/DDBJ databases">
        <authorList>
            <person name="Schelkunov M.I."/>
        </authorList>
    </citation>
    <scope>NUCLEOTIDE SEQUENCE</scope>
    <source>
        <strain evidence="6">Hsosn_3</strain>
        <tissue evidence="6">Leaf</tissue>
    </source>
</reference>